<dbReference type="PANTHER" id="PTHR33525:SF6">
    <property type="entry name" value="HDOD DOMAIN-CONTAINING PROTEIN"/>
    <property type="match status" value="1"/>
</dbReference>
<proteinExistence type="predicted"/>
<dbReference type="PANTHER" id="PTHR33525">
    <property type="match status" value="1"/>
</dbReference>
<sequence>MFERLKGFFRGKGKKVASPIDKKGSTDRPSGGPIHAQGTPAFDPAANEQYGHQSLDNARELSLTFISSLLGVRALDNEDSKAQERLLRASLDEALIGLSDESIPKLSKTALALMADLLDPNMLQSKVITAIQADPALAGKVISIANSPLFISPDMEIKDLNHALSILGVERLKSVVMSSLVADKFEVNSYYFDTFGKALWLHSSEVASNARRLAEKLGANPNLSYFVGLIHDIGKLMIFKTLVELHSNEKIEPHPQVFSRLLNDYSHALTRQACEFWALPASWYQPILECQTAEPGDLKRPESIALFLGNRFAELHSLHRAGEITDFELVWRLTEIGSSINEYHCLYPEEEKPAD</sequence>
<dbReference type="Gene3D" id="1.10.3210.10">
    <property type="entry name" value="Hypothetical protein af1432"/>
    <property type="match status" value="1"/>
</dbReference>
<dbReference type="RefSeq" id="WP_342854832.1">
    <property type="nucleotide sequence ID" value="NZ_JBBMRA010000015.1"/>
</dbReference>
<dbReference type="InterPro" id="IPR003607">
    <property type="entry name" value="HD/PDEase_dom"/>
</dbReference>
<comment type="caution">
    <text evidence="3">The sequence shown here is derived from an EMBL/GenBank/DDBJ whole genome shotgun (WGS) entry which is preliminary data.</text>
</comment>
<organism evidence="3 4">
    <name type="scientific">Neptuniibacter pectenicola</name>
    <dbReference type="NCBI Taxonomy" id="1806669"/>
    <lineage>
        <taxon>Bacteria</taxon>
        <taxon>Pseudomonadati</taxon>
        <taxon>Pseudomonadota</taxon>
        <taxon>Gammaproteobacteria</taxon>
        <taxon>Oceanospirillales</taxon>
        <taxon>Oceanospirillaceae</taxon>
        <taxon>Neptuniibacter</taxon>
    </lineage>
</organism>
<reference evidence="3 4" key="1">
    <citation type="submission" date="2024-03" db="EMBL/GenBank/DDBJ databases">
        <title>Community enrichment and isolation of bacterial strains for fucoidan degradation.</title>
        <authorList>
            <person name="Sichert A."/>
        </authorList>
    </citation>
    <scope>NUCLEOTIDE SEQUENCE [LARGE SCALE GENOMIC DNA]</scope>
    <source>
        <strain evidence="3 4">AS76</strain>
    </source>
</reference>
<dbReference type="Pfam" id="PF08668">
    <property type="entry name" value="HDOD"/>
    <property type="match status" value="1"/>
</dbReference>
<dbReference type="SUPFAM" id="SSF109604">
    <property type="entry name" value="HD-domain/PDEase-like"/>
    <property type="match status" value="1"/>
</dbReference>
<feature type="region of interest" description="Disordered" evidence="1">
    <location>
        <begin position="13"/>
        <end position="47"/>
    </location>
</feature>
<dbReference type="EMBL" id="JBBMRA010000015">
    <property type="protein sequence ID" value="MEM5537495.1"/>
    <property type="molecule type" value="Genomic_DNA"/>
</dbReference>
<name>A0ABU9TUW2_9GAMM</name>
<dbReference type="CDD" id="cd00077">
    <property type="entry name" value="HDc"/>
    <property type="match status" value="1"/>
</dbReference>
<feature type="domain" description="HDOD" evidence="2">
    <location>
        <begin position="103"/>
        <end position="293"/>
    </location>
</feature>
<evidence type="ECO:0000313" key="3">
    <source>
        <dbReference type="EMBL" id="MEM5537495.1"/>
    </source>
</evidence>
<gene>
    <name evidence="3" type="ORF">WNY58_13980</name>
</gene>
<dbReference type="InterPro" id="IPR013976">
    <property type="entry name" value="HDOD"/>
</dbReference>
<evidence type="ECO:0000313" key="4">
    <source>
        <dbReference type="Proteomes" id="UP001449225"/>
    </source>
</evidence>
<dbReference type="InterPro" id="IPR052340">
    <property type="entry name" value="RNase_Y/CdgJ"/>
</dbReference>
<protein>
    <submittedName>
        <fullName evidence="3">HDOD domain-containing protein</fullName>
    </submittedName>
</protein>
<evidence type="ECO:0000259" key="2">
    <source>
        <dbReference type="PROSITE" id="PS51833"/>
    </source>
</evidence>
<evidence type="ECO:0000256" key="1">
    <source>
        <dbReference type="SAM" id="MobiDB-lite"/>
    </source>
</evidence>
<keyword evidence="4" id="KW-1185">Reference proteome</keyword>
<dbReference type="PROSITE" id="PS51833">
    <property type="entry name" value="HDOD"/>
    <property type="match status" value="1"/>
</dbReference>
<dbReference type="Proteomes" id="UP001449225">
    <property type="component" value="Unassembled WGS sequence"/>
</dbReference>
<accession>A0ABU9TUW2</accession>